<reference evidence="2 3" key="1">
    <citation type="submission" date="2015-09" db="EMBL/GenBank/DDBJ databases">
        <title>Host preference determinants of Valsa canker pathogens revealed by comparative genomics.</title>
        <authorList>
            <person name="Yin Z."/>
            <person name="Huang L."/>
        </authorList>
    </citation>
    <scope>NUCLEOTIDE SEQUENCE [LARGE SCALE GENOMIC DNA]</scope>
    <source>
        <strain evidence="2 3">YSFL</strain>
    </source>
</reference>
<comment type="caution">
    <text evidence="2">The sequence shown here is derived from an EMBL/GenBank/DDBJ whole genome shotgun (WGS) entry which is preliminary data.</text>
</comment>
<evidence type="ECO:0000313" key="3">
    <source>
        <dbReference type="Proteomes" id="UP000284375"/>
    </source>
</evidence>
<feature type="compositionally biased region" description="Polar residues" evidence="1">
    <location>
        <begin position="1"/>
        <end position="14"/>
    </location>
</feature>
<feature type="compositionally biased region" description="Low complexity" evidence="1">
    <location>
        <begin position="15"/>
        <end position="29"/>
    </location>
</feature>
<dbReference type="EMBL" id="LJZO01000029">
    <property type="protein sequence ID" value="ROV94265.1"/>
    <property type="molecule type" value="Genomic_DNA"/>
</dbReference>
<sequence>MSSSTANSDSGYPRTSSISHHTSSSNENSGHCQPVNTSRHNIYHRGTFHQLHSNKHIFNQRLGSGHSFWNTFYLDNFTAIIHGVFDNREFLFHCPWIYFEPGVAPSAVGQLNRRHNGDYHFTSDDVNSIYDNEHIAVDSYFIYYE</sequence>
<keyword evidence="3" id="KW-1185">Reference proteome</keyword>
<feature type="region of interest" description="Disordered" evidence="1">
    <location>
        <begin position="1"/>
        <end position="36"/>
    </location>
</feature>
<gene>
    <name evidence="2" type="ORF">VSDG_05751</name>
</gene>
<name>A0A423VTB3_CYTCH</name>
<accession>A0A423VTB3</accession>
<proteinExistence type="predicted"/>
<dbReference type="Proteomes" id="UP000284375">
    <property type="component" value="Unassembled WGS sequence"/>
</dbReference>
<evidence type="ECO:0000313" key="2">
    <source>
        <dbReference type="EMBL" id="ROV94265.1"/>
    </source>
</evidence>
<dbReference type="AlphaFoldDB" id="A0A423VTB3"/>
<organism evidence="2 3">
    <name type="scientific">Cytospora chrysosperma</name>
    <name type="common">Cytospora canker fungus</name>
    <name type="synonym">Sphaeria chrysosperma</name>
    <dbReference type="NCBI Taxonomy" id="252740"/>
    <lineage>
        <taxon>Eukaryota</taxon>
        <taxon>Fungi</taxon>
        <taxon>Dikarya</taxon>
        <taxon>Ascomycota</taxon>
        <taxon>Pezizomycotina</taxon>
        <taxon>Sordariomycetes</taxon>
        <taxon>Sordariomycetidae</taxon>
        <taxon>Diaporthales</taxon>
        <taxon>Cytosporaceae</taxon>
        <taxon>Cytospora</taxon>
    </lineage>
</organism>
<protein>
    <submittedName>
        <fullName evidence="2">Uncharacterized protein</fullName>
    </submittedName>
</protein>
<evidence type="ECO:0000256" key="1">
    <source>
        <dbReference type="SAM" id="MobiDB-lite"/>
    </source>
</evidence>